<name>A0A3B0Y755_9ZZZZ</name>
<dbReference type="EMBL" id="UOFI01000054">
    <property type="protein sequence ID" value="VAW64206.1"/>
    <property type="molecule type" value="Genomic_DNA"/>
</dbReference>
<dbReference type="InterPro" id="IPR036591">
    <property type="entry name" value="YggU-like_sf"/>
</dbReference>
<dbReference type="SMART" id="SM01152">
    <property type="entry name" value="DUF167"/>
    <property type="match status" value="1"/>
</dbReference>
<evidence type="ECO:0000256" key="1">
    <source>
        <dbReference type="ARBA" id="ARBA00010364"/>
    </source>
</evidence>
<dbReference type="GO" id="GO:0005737">
    <property type="term" value="C:cytoplasm"/>
    <property type="evidence" value="ECO:0007669"/>
    <property type="project" value="TreeGrafter"/>
</dbReference>
<organism evidence="2">
    <name type="scientific">hydrothermal vent metagenome</name>
    <dbReference type="NCBI Taxonomy" id="652676"/>
    <lineage>
        <taxon>unclassified sequences</taxon>
        <taxon>metagenomes</taxon>
        <taxon>ecological metagenomes</taxon>
    </lineage>
</organism>
<sequence>MNSFYEWHDNDIVLRLKVQPKSSKDEVCEVMGDCLKVRITAPPIDGKANQHLIKYLAKLFKVSKSRVTLISGESHREKRFKISAPGQLPEFITPA</sequence>
<dbReference type="PANTHER" id="PTHR13420:SF7">
    <property type="entry name" value="UPF0235 PROTEIN C15ORF40"/>
    <property type="match status" value="1"/>
</dbReference>
<comment type="similarity">
    <text evidence="1">Belongs to the UPF0235 family.</text>
</comment>
<dbReference type="SUPFAM" id="SSF69786">
    <property type="entry name" value="YggU-like"/>
    <property type="match status" value="1"/>
</dbReference>
<dbReference type="Pfam" id="PF02594">
    <property type="entry name" value="DUF167"/>
    <property type="match status" value="1"/>
</dbReference>
<dbReference type="PANTHER" id="PTHR13420">
    <property type="entry name" value="UPF0235 PROTEIN C15ORF40"/>
    <property type="match status" value="1"/>
</dbReference>
<reference evidence="2" key="1">
    <citation type="submission" date="2018-06" db="EMBL/GenBank/DDBJ databases">
        <authorList>
            <person name="Zhirakovskaya E."/>
        </authorList>
    </citation>
    <scope>NUCLEOTIDE SEQUENCE</scope>
</reference>
<evidence type="ECO:0000313" key="2">
    <source>
        <dbReference type="EMBL" id="VAW64206.1"/>
    </source>
</evidence>
<dbReference type="AlphaFoldDB" id="A0A3B0Y755"/>
<proteinExistence type="inferred from homology"/>
<dbReference type="HAMAP" id="MF_00634">
    <property type="entry name" value="UPF0235"/>
    <property type="match status" value="1"/>
</dbReference>
<dbReference type="InterPro" id="IPR003746">
    <property type="entry name" value="DUF167"/>
</dbReference>
<protein>
    <submittedName>
        <fullName evidence="2">UPF0235 protein VC0458</fullName>
    </submittedName>
</protein>
<dbReference type="NCBIfam" id="TIGR00251">
    <property type="entry name" value="DUF167 family protein"/>
    <property type="match status" value="1"/>
</dbReference>
<gene>
    <name evidence="2" type="ORF">MNBD_GAMMA09-1345</name>
</gene>
<accession>A0A3B0Y755</accession>
<dbReference type="Gene3D" id="3.30.1200.10">
    <property type="entry name" value="YggU-like"/>
    <property type="match status" value="1"/>
</dbReference>